<evidence type="ECO:0000256" key="2">
    <source>
        <dbReference type="SAM" id="SignalP"/>
    </source>
</evidence>
<feature type="compositionally biased region" description="Basic and acidic residues" evidence="1">
    <location>
        <begin position="521"/>
        <end position="531"/>
    </location>
</feature>
<dbReference type="InterPro" id="IPR018392">
    <property type="entry name" value="LysM"/>
</dbReference>
<dbReference type="CDD" id="cd16894">
    <property type="entry name" value="MltD-like"/>
    <property type="match status" value="1"/>
</dbReference>
<dbReference type="Gene3D" id="3.10.350.10">
    <property type="entry name" value="LysM domain"/>
    <property type="match status" value="2"/>
</dbReference>
<dbReference type="AlphaFoldDB" id="A0A4P7UIS0"/>
<evidence type="ECO:0000259" key="4">
    <source>
        <dbReference type="PROSITE" id="PS51782"/>
    </source>
</evidence>
<feature type="domain" description="LysM" evidence="4">
    <location>
        <begin position="538"/>
        <end position="581"/>
    </location>
</feature>
<evidence type="ECO:0000256" key="1">
    <source>
        <dbReference type="SAM" id="MobiDB-lite"/>
    </source>
</evidence>
<dbReference type="Pfam" id="PF01464">
    <property type="entry name" value="SLT"/>
    <property type="match status" value="1"/>
</dbReference>
<feature type="signal peptide" evidence="2">
    <location>
        <begin position="1"/>
        <end position="32"/>
    </location>
</feature>
<evidence type="ECO:0000259" key="3">
    <source>
        <dbReference type="PROSITE" id="PS50943"/>
    </source>
</evidence>
<dbReference type="PANTHER" id="PTHR33734:SF22">
    <property type="entry name" value="MEMBRANE-BOUND LYTIC MUREIN TRANSGLYCOSYLASE D"/>
    <property type="match status" value="1"/>
</dbReference>
<feature type="region of interest" description="Disordered" evidence="1">
    <location>
        <begin position="401"/>
        <end position="430"/>
    </location>
</feature>
<organism evidence="5 6">
    <name type="scientific">Desulfovibrio desulfuricans</name>
    <dbReference type="NCBI Taxonomy" id="876"/>
    <lineage>
        <taxon>Bacteria</taxon>
        <taxon>Pseudomonadati</taxon>
        <taxon>Thermodesulfobacteriota</taxon>
        <taxon>Desulfovibrionia</taxon>
        <taxon>Desulfovibrionales</taxon>
        <taxon>Desulfovibrionaceae</taxon>
        <taxon>Desulfovibrio</taxon>
    </lineage>
</organism>
<keyword evidence="2" id="KW-0732">Signal</keyword>
<feature type="compositionally biased region" description="Basic and acidic residues" evidence="1">
    <location>
        <begin position="401"/>
        <end position="413"/>
    </location>
</feature>
<dbReference type="InterPro" id="IPR023346">
    <property type="entry name" value="Lysozyme-like_dom_sf"/>
</dbReference>
<dbReference type="EMBL" id="CP036295">
    <property type="protein sequence ID" value="QCC84664.1"/>
    <property type="molecule type" value="Genomic_DNA"/>
</dbReference>
<dbReference type="Pfam" id="PF01476">
    <property type="entry name" value="LysM"/>
    <property type="match status" value="3"/>
</dbReference>
<name>A0A4P7UIS0_DESDE</name>
<feature type="domain" description="LysM" evidence="4">
    <location>
        <begin position="446"/>
        <end position="490"/>
    </location>
</feature>
<dbReference type="GO" id="GO:0008932">
    <property type="term" value="F:lytic endotransglycosylase activity"/>
    <property type="evidence" value="ECO:0007669"/>
    <property type="project" value="TreeGrafter"/>
</dbReference>
<dbReference type="OrthoDB" id="9815002at2"/>
<dbReference type="Gene3D" id="1.10.530.10">
    <property type="match status" value="1"/>
</dbReference>
<dbReference type="InterPro" id="IPR008258">
    <property type="entry name" value="Transglycosylase_SLT_dom_1"/>
</dbReference>
<feature type="chain" id="PRO_5020410908" evidence="2">
    <location>
        <begin position="33"/>
        <end position="583"/>
    </location>
</feature>
<dbReference type="PROSITE" id="PS50943">
    <property type="entry name" value="HTH_CROC1"/>
    <property type="match status" value="1"/>
</dbReference>
<dbReference type="Proteomes" id="UP000297065">
    <property type="component" value="Chromosome"/>
</dbReference>
<gene>
    <name evidence="5" type="ORF">DDIC_01955</name>
</gene>
<dbReference type="SUPFAM" id="SSF54106">
    <property type="entry name" value="LysM domain"/>
    <property type="match status" value="2"/>
</dbReference>
<dbReference type="CDD" id="cd00118">
    <property type="entry name" value="LysM"/>
    <property type="match status" value="2"/>
</dbReference>
<reference evidence="5 6" key="1">
    <citation type="submission" date="2019-02" db="EMBL/GenBank/DDBJ databases">
        <title>Complete Genome Sequence of Desulfovibrio desulfuricans IC1, a Sulfonate Utilizing Anaerobe.</title>
        <authorList>
            <person name="Day L.A."/>
            <person name="De Leon K.B."/>
            <person name="Wall J.D."/>
        </authorList>
    </citation>
    <scope>NUCLEOTIDE SEQUENCE [LARGE SCALE GENOMIC DNA]</scope>
    <source>
        <strain evidence="5 6">IC1</strain>
    </source>
</reference>
<feature type="compositionally biased region" description="Polar residues" evidence="1">
    <location>
        <begin position="41"/>
        <end position="55"/>
    </location>
</feature>
<dbReference type="SMART" id="SM00257">
    <property type="entry name" value="LysM"/>
    <property type="match status" value="3"/>
</dbReference>
<dbReference type="PANTHER" id="PTHR33734">
    <property type="entry name" value="LYSM DOMAIN-CONTAINING GPI-ANCHORED PROTEIN 2"/>
    <property type="match status" value="1"/>
</dbReference>
<proteinExistence type="predicted"/>
<dbReference type="InterPro" id="IPR036779">
    <property type="entry name" value="LysM_dom_sf"/>
</dbReference>
<evidence type="ECO:0000313" key="6">
    <source>
        <dbReference type="Proteomes" id="UP000297065"/>
    </source>
</evidence>
<feature type="region of interest" description="Disordered" evidence="1">
    <location>
        <begin position="499"/>
        <end position="537"/>
    </location>
</feature>
<protein>
    <submittedName>
        <fullName evidence="5">LysM peptidoglycan-binding domain-containing protein</fullName>
    </submittedName>
</protein>
<sequence length="583" mass="62548">MVASCWNRSAMARLCILAVVCCLLLAGGCASRQGGDGGQGLSMSVPEQDTSPPLTASETAALNTTGQVDKNIPDSAMPDVTRQYKYFLRKGRPAMSASSKRAEQFLAYAKRVFRSRGMPEDLAYLAIVESGYRSEVRSPAGAAGAWQFMPYTGQKYGLNQDWWTDERLDPFKSTEAAADYLQKLYGDFGDWPTAIAAYNAGEGKLGRAKQGTGGRDFFEIKSRNHMLDDKAQLRDETKQYVPRYLAVTKIMRNLSQLGFDPIHPDSAPGVVRLTAKPGTDLAGMARACRMDWETFAAFNRQHKRPITDTGRPTYLYVPASREHDARAYLASPQCATYAGWGPCSVASSADSWEKISRRSGVPVGTLRAVNPGNPTLKAGETVLVPRSVNMSAQAVAALDAKPAKGADKADKSGKAGKTGKVAAEREPQAVEPHVPGARVVAANDGPRHTLRADETLSSVAKKYGVSVQDLQQQNGIADQHKVHAGMVLRIPAKAGGATASAAGRTAPAASAATPAGPDGRLGGKTDKDKTAKAPKAGKTYTVQANDTLWKIARTYNVSVDDLKRWNGVDEKNLRTGARLVVEQ</sequence>
<dbReference type="SUPFAM" id="SSF53955">
    <property type="entry name" value="Lysozyme-like"/>
    <property type="match status" value="1"/>
</dbReference>
<feature type="compositionally biased region" description="Low complexity" evidence="1">
    <location>
        <begin position="499"/>
        <end position="517"/>
    </location>
</feature>
<accession>A0A4P7UIS0</accession>
<evidence type="ECO:0000313" key="5">
    <source>
        <dbReference type="EMBL" id="QCC84664.1"/>
    </source>
</evidence>
<dbReference type="PROSITE" id="PS51782">
    <property type="entry name" value="LYSM"/>
    <property type="match status" value="2"/>
</dbReference>
<feature type="domain" description="HTH cro/C1-type" evidence="3">
    <location>
        <begin position="546"/>
        <end position="562"/>
    </location>
</feature>
<dbReference type="InterPro" id="IPR001387">
    <property type="entry name" value="Cro/C1-type_HTH"/>
</dbReference>
<feature type="region of interest" description="Disordered" evidence="1">
    <location>
        <begin position="36"/>
        <end position="55"/>
    </location>
</feature>